<dbReference type="Proteomes" id="UP000075806">
    <property type="component" value="Unassembled WGS sequence"/>
</dbReference>
<dbReference type="EMBL" id="LTAO01000012">
    <property type="protein sequence ID" value="KYG32187.1"/>
    <property type="molecule type" value="Genomic_DNA"/>
</dbReference>
<feature type="transmembrane region" description="Helical" evidence="1">
    <location>
        <begin position="35"/>
        <end position="55"/>
    </location>
</feature>
<organism evidence="2 3">
    <name type="scientific">Alkalihalobacillus trypoxylicola</name>
    <dbReference type="NCBI Taxonomy" id="519424"/>
    <lineage>
        <taxon>Bacteria</taxon>
        <taxon>Bacillati</taxon>
        <taxon>Bacillota</taxon>
        <taxon>Bacilli</taxon>
        <taxon>Bacillales</taxon>
        <taxon>Bacillaceae</taxon>
        <taxon>Alkalihalobacillus</taxon>
    </lineage>
</organism>
<sequence>MEKFMIIIIIFSLVFFLYNKIRFWRTPESLLKQIYQSQANLSLGFLMLAFGINLFVNPRSAFDTIIGIIFAVVGAFNIFHGYRAIQHYLPQLEKN</sequence>
<evidence type="ECO:0000313" key="3">
    <source>
        <dbReference type="Proteomes" id="UP000075806"/>
    </source>
</evidence>
<gene>
    <name evidence="2" type="ORF">AZF04_05320</name>
</gene>
<evidence type="ECO:0008006" key="4">
    <source>
        <dbReference type="Google" id="ProtNLM"/>
    </source>
</evidence>
<dbReference type="Pfam" id="PF14007">
    <property type="entry name" value="YtpI"/>
    <property type="match status" value="1"/>
</dbReference>
<comment type="caution">
    <text evidence="2">The sequence shown here is derived from an EMBL/GenBank/DDBJ whole genome shotgun (WGS) entry which is preliminary data.</text>
</comment>
<keyword evidence="3" id="KW-1185">Reference proteome</keyword>
<evidence type="ECO:0000256" key="1">
    <source>
        <dbReference type="SAM" id="Phobius"/>
    </source>
</evidence>
<protein>
    <recommendedName>
        <fullName evidence="4">YtpI-like protein</fullName>
    </recommendedName>
</protein>
<accession>A0A161PG73</accession>
<name>A0A161PG73_9BACI</name>
<feature type="transmembrane region" description="Helical" evidence="1">
    <location>
        <begin position="6"/>
        <end position="23"/>
    </location>
</feature>
<keyword evidence="1" id="KW-1133">Transmembrane helix</keyword>
<dbReference type="OrthoDB" id="2453019at2"/>
<dbReference type="AlphaFoldDB" id="A0A161PG73"/>
<feature type="transmembrane region" description="Helical" evidence="1">
    <location>
        <begin position="61"/>
        <end position="79"/>
    </location>
</feature>
<dbReference type="InterPro" id="IPR025618">
    <property type="entry name" value="YtpI"/>
</dbReference>
<dbReference type="RefSeq" id="WP_061948500.1">
    <property type="nucleotide sequence ID" value="NZ_LTAO01000012.1"/>
</dbReference>
<keyword evidence="1" id="KW-0472">Membrane</keyword>
<keyword evidence="1" id="KW-0812">Transmembrane</keyword>
<proteinExistence type="predicted"/>
<dbReference type="STRING" id="519424.AZF04_05320"/>
<evidence type="ECO:0000313" key="2">
    <source>
        <dbReference type="EMBL" id="KYG32187.1"/>
    </source>
</evidence>
<reference evidence="2" key="1">
    <citation type="submission" date="2016-02" db="EMBL/GenBank/DDBJ databases">
        <title>Genome sequence of Bacillus trypoxylicola KCTC 13244(T).</title>
        <authorList>
            <person name="Jeong H."/>
            <person name="Park S.-H."/>
            <person name="Choi S.-K."/>
        </authorList>
    </citation>
    <scope>NUCLEOTIDE SEQUENCE [LARGE SCALE GENOMIC DNA]</scope>
    <source>
        <strain evidence="2">KCTC 13244</strain>
    </source>
</reference>